<name>A0A6J7PGH7_9ZZZZ</name>
<evidence type="ECO:0000313" key="1">
    <source>
        <dbReference type="EMBL" id="CAB5004516.1"/>
    </source>
</evidence>
<dbReference type="PROSITE" id="PS51257">
    <property type="entry name" value="PROKAR_LIPOPROTEIN"/>
    <property type="match status" value="1"/>
</dbReference>
<dbReference type="AlphaFoldDB" id="A0A6J7PGH7"/>
<proteinExistence type="predicted"/>
<dbReference type="EMBL" id="CAFBPJ010000025">
    <property type="protein sequence ID" value="CAB5010433.1"/>
    <property type="molecule type" value="Genomic_DNA"/>
</dbReference>
<evidence type="ECO:0000313" key="2">
    <source>
        <dbReference type="EMBL" id="CAB5010433.1"/>
    </source>
</evidence>
<accession>A0A6J7PGH7</accession>
<sequence length="85" mass="8178">MEVRSAVAAAAIAGMALALSACGANSTSTPTESAAADLGVSAAAAYGKGDKPANAASRIVAIPERANATGCAGLRTTCDHVFRGA</sequence>
<organism evidence="1">
    <name type="scientific">freshwater metagenome</name>
    <dbReference type="NCBI Taxonomy" id="449393"/>
    <lineage>
        <taxon>unclassified sequences</taxon>
        <taxon>metagenomes</taxon>
        <taxon>ecological metagenomes</taxon>
    </lineage>
</organism>
<dbReference type="EMBL" id="CAFBPA010000090">
    <property type="protein sequence ID" value="CAB5004516.1"/>
    <property type="molecule type" value="Genomic_DNA"/>
</dbReference>
<reference evidence="1" key="1">
    <citation type="submission" date="2020-05" db="EMBL/GenBank/DDBJ databases">
        <authorList>
            <person name="Chiriac C."/>
            <person name="Salcher M."/>
            <person name="Ghai R."/>
            <person name="Kavagutti S V."/>
        </authorList>
    </citation>
    <scope>NUCLEOTIDE SEQUENCE</scope>
</reference>
<protein>
    <submittedName>
        <fullName evidence="1">Unannotated protein</fullName>
    </submittedName>
</protein>
<gene>
    <name evidence="1" type="ORF">UFOPK4043_00729</name>
    <name evidence="2" type="ORF">UFOPK4092_00359</name>
</gene>